<keyword evidence="3" id="KW-1185">Reference proteome</keyword>
<proteinExistence type="predicted"/>
<name>A0A392U015_9FABA</name>
<dbReference type="EMBL" id="LXQA010680724">
    <property type="protein sequence ID" value="MCI65706.1"/>
    <property type="molecule type" value="Genomic_DNA"/>
</dbReference>
<organism evidence="2 3">
    <name type="scientific">Trifolium medium</name>
    <dbReference type="NCBI Taxonomy" id="97028"/>
    <lineage>
        <taxon>Eukaryota</taxon>
        <taxon>Viridiplantae</taxon>
        <taxon>Streptophyta</taxon>
        <taxon>Embryophyta</taxon>
        <taxon>Tracheophyta</taxon>
        <taxon>Spermatophyta</taxon>
        <taxon>Magnoliopsida</taxon>
        <taxon>eudicotyledons</taxon>
        <taxon>Gunneridae</taxon>
        <taxon>Pentapetalae</taxon>
        <taxon>rosids</taxon>
        <taxon>fabids</taxon>
        <taxon>Fabales</taxon>
        <taxon>Fabaceae</taxon>
        <taxon>Papilionoideae</taxon>
        <taxon>50 kb inversion clade</taxon>
        <taxon>NPAAA clade</taxon>
        <taxon>Hologalegina</taxon>
        <taxon>IRL clade</taxon>
        <taxon>Trifolieae</taxon>
        <taxon>Trifolium</taxon>
    </lineage>
</organism>
<evidence type="ECO:0000313" key="3">
    <source>
        <dbReference type="Proteomes" id="UP000265520"/>
    </source>
</evidence>
<comment type="caution">
    <text evidence="2">The sequence shown here is derived from an EMBL/GenBank/DDBJ whole genome shotgun (WGS) entry which is preliminary data.</text>
</comment>
<protein>
    <submittedName>
        <fullName evidence="2">Uncharacterized protein</fullName>
    </submittedName>
</protein>
<evidence type="ECO:0000256" key="1">
    <source>
        <dbReference type="SAM" id="MobiDB-lite"/>
    </source>
</evidence>
<dbReference type="Proteomes" id="UP000265520">
    <property type="component" value="Unassembled WGS sequence"/>
</dbReference>
<reference evidence="2 3" key="1">
    <citation type="journal article" date="2018" name="Front. Plant Sci.">
        <title>Red Clover (Trifolium pratense) and Zigzag Clover (T. medium) - A Picture of Genomic Similarities and Differences.</title>
        <authorList>
            <person name="Dluhosova J."/>
            <person name="Istvanek J."/>
            <person name="Nedelnik J."/>
            <person name="Repkova J."/>
        </authorList>
    </citation>
    <scope>NUCLEOTIDE SEQUENCE [LARGE SCALE GENOMIC DNA]</scope>
    <source>
        <strain evidence="3">cv. 10/8</strain>
        <tissue evidence="2">Leaf</tissue>
    </source>
</reference>
<accession>A0A392U015</accession>
<evidence type="ECO:0000313" key="2">
    <source>
        <dbReference type="EMBL" id="MCI65706.1"/>
    </source>
</evidence>
<feature type="region of interest" description="Disordered" evidence="1">
    <location>
        <begin position="1"/>
        <end position="28"/>
    </location>
</feature>
<feature type="non-terminal residue" evidence="2">
    <location>
        <position position="28"/>
    </location>
</feature>
<dbReference type="AlphaFoldDB" id="A0A392U015"/>
<sequence length="28" mass="3315">MYRRMGNLQPHSDNPPRIDVAFDNDLLE</sequence>